<dbReference type="NCBIfam" id="TIGR03188">
    <property type="entry name" value="histidine_hisI"/>
    <property type="match status" value="1"/>
</dbReference>
<evidence type="ECO:0000313" key="17">
    <source>
        <dbReference type="EMBL" id="MFA9461862.1"/>
    </source>
</evidence>
<dbReference type="EC" id="3.5.4.19" evidence="15"/>
<comment type="catalytic activity">
    <reaction evidence="1 15">
        <text>1-(5-phospho-beta-D-ribosyl)-5'-AMP + H2O = 1-(5-phospho-beta-D-ribosyl)-5-[(5-phospho-beta-D-ribosylamino)methylideneamino]imidazole-4-carboxamide</text>
        <dbReference type="Rhea" id="RHEA:20049"/>
        <dbReference type="ChEBI" id="CHEBI:15377"/>
        <dbReference type="ChEBI" id="CHEBI:58435"/>
        <dbReference type="ChEBI" id="CHEBI:59457"/>
        <dbReference type="EC" id="3.5.4.19"/>
    </reaction>
</comment>
<dbReference type="Gene3D" id="3.10.20.810">
    <property type="entry name" value="Phosphoribosyl-AMP cyclohydrolase"/>
    <property type="match status" value="1"/>
</dbReference>
<dbReference type="GO" id="GO:0004635">
    <property type="term" value="F:phosphoribosyl-AMP cyclohydrolase activity"/>
    <property type="evidence" value="ECO:0007669"/>
    <property type="project" value="UniProtKB-EC"/>
</dbReference>
<feature type="domain" description="Phosphoribosyl-AMP cyclohydrolase" evidence="16">
    <location>
        <begin position="33"/>
        <end position="106"/>
    </location>
</feature>
<comment type="caution">
    <text evidence="17">The sequence shown here is derived from an EMBL/GenBank/DDBJ whole genome shotgun (WGS) entry which is preliminary data.</text>
</comment>
<name>A0ABV4TX13_9GAMM</name>
<feature type="region of interest" description="Phosphoribosyl-ATP pyrophosphohydrolase" evidence="15">
    <location>
        <begin position="136"/>
        <end position="240"/>
    </location>
</feature>
<evidence type="ECO:0000256" key="8">
    <source>
        <dbReference type="ARBA" id="ARBA00022490"/>
    </source>
</evidence>
<dbReference type="HAMAP" id="MF_01020">
    <property type="entry name" value="HisE"/>
    <property type="match status" value="1"/>
</dbReference>
<dbReference type="Pfam" id="PF01503">
    <property type="entry name" value="PRA-PH"/>
    <property type="match status" value="1"/>
</dbReference>
<evidence type="ECO:0000256" key="9">
    <source>
        <dbReference type="ARBA" id="ARBA00022605"/>
    </source>
</evidence>
<dbReference type="PANTHER" id="PTHR42945:SF1">
    <property type="entry name" value="HISTIDINE BIOSYNTHESIS BIFUNCTIONAL PROTEIN HIS7"/>
    <property type="match status" value="1"/>
</dbReference>
<dbReference type="InterPro" id="IPR026660">
    <property type="entry name" value="PRA-CH"/>
</dbReference>
<evidence type="ECO:0000256" key="13">
    <source>
        <dbReference type="ARBA" id="ARBA00023102"/>
    </source>
</evidence>
<dbReference type="SUPFAM" id="SSF101386">
    <property type="entry name" value="all-alpha NTP pyrophosphatases"/>
    <property type="match status" value="1"/>
</dbReference>
<sequence>MSAENDWLDAVKWDAQGLVVAIAQEMQTGEILMQAYMNREALETTLRDGYATYWSRSRSKLWRKGESSGHLQAVEEIRLDCDNDTVLLRVRQTGPACHTGRANCFFQRLEDGAWVKTEPVPPARSGESASAGREVLDRVAAILEERKTAPAEDSYVASLYAKGRNKILEKVGEEATEVLLAAKDGEKDREALVSETADLWFHCMVMLAEQGLSPEAVLDELDRRFGTSGHTEKAARGGAG</sequence>
<comment type="similarity">
    <text evidence="7 15">In the N-terminal section; belongs to the PRA-CH family.</text>
</comment>
<evidence type="ECO:0000256" key="10">
    <source>
        <dbReference type="ARBA" id="ARBA00022741"/>
    </source>
</evidence>
<dbReference type="Gene3D" id="1.10.287.1080">
    <property type="entry name" value="MazG-like"/>
    <property type="match status" value="1"/>
</dbReference>
<dbReference type="InterPro" id="IPR021130">
    <property type="entry name" value="PRib-ATP_PPHydrolase-like"/>
</dbReference>
<proteinExistence type="inferred from homology"/>
<dbReference type="InterPro" id="IPR023019">
    <property type="entry name" value="His_synth_HisIE"/>
</dbReference>
<evidence type="ECO:0000256" key="1">
    <source>
        <dbReference type="ARBA" id="ARBA00000024"/>
    </source>
</evidence>
<dbReference type="InterPro" id="IPR008179">
    <property type="entry name" value="HisE"/>
</dbReference>
<gene>
    <name evidence="15 17" type="primary">hisIE</name>
    <name evidence="15" type="synonym">hisI</name>
    <name evidence="17" type="ORF">ACERLL_13640</name>
</gene>
<reference evidence="17 18" key="1">
    <citation type="submission" date="2024-08" db="EMBL/GenBank/DDBJ databases">
        <title>Whole-genome sequencing of halo(alkali)philic microorganisms from hypersaline lakes.</title>
        <authorList>
            <person name="Sorokin D.Y."/>
            <person name="Merkel A.Y."/>
            <person name="Messina E."/>
            <person name="Yakimov M."/>
        </authorList>
    </citation>
    <scope>NUCLEOTIDE SEQUENCE [LARGE SCALE GENOMIC DNA]</scope>
    <source>
        <strain evidence="17 18">Cl-TMA</strain>
    </source>
</reference>
<dbReference type="GO" id="GO:0004636">
    <property type="term" value="F:phosphoribosyl-ATP diphosphatase activity"/>
    <property type="evidence" value="ECO:0007669"/>
    <property type="project" value="UniProtKB-EC"/>
</dbReference>
<evidence type="ECO:0000256" key="15">
    <source>
        <dbReference type="HAMAP-Rule" id="MF_01019"/>
    </source>
</evidence>
<dbReference type="InterPro" id="IPR002496">
    <property type="entry name" value="PRib_AMP_CycHydrolase_dom"/>
</dbReference>
<comment type="similarity">
    <text evidence="6 15">In the C-terminal section; belongs to the PRA-PH family.</text>
</comment>
<dbReference type="SUPFAM" id="SSF141734">
    <property type="entry name" value="HisI-like"/>
    <property type="match status" value="1"/>
</dbReference>
<evidence type="ECO:0000256" key="2">
    <source>
        <dbReference type="ARBA" id="ARBA00001460"/>
    </source>
</evidence>
<dbReference type="InterPro" id="IPR038019">
    <property type="entry name" value="PRib_AMP_CycHydrolase_sf"/>
</dbReference>
<dbReference type="NCBIfam" id="NF001611">
    <property type="entry name" value="PRK00400.1-3"/>
    <property type="match status" value="1"/>
</dbReference>
<comment type="pathway">
    <text evidence="4 15">Amino-acid biosynthesis; L-histidine biosynthesis; L-histidine from 5-phospho-alpha-D-ribose 1-diphosphate: step 3/9.</text>
</comment>
<dbReference type="NCBIfam" id="NF002747">
    <property type="entry name" value="PRK02759.1"/>
    <property type="match status" value="1"/>
</dbReference>
<dbReference type="NCBIfam" id="NF000768">
    <property type="entry name" value="PRK00051.1"/>
    <property type="match status" value="1"/>
</dbReference>
<evidence type="ECO:0000256" key="11">
    <source>
        <dbReference type="ARBA" id="ARBA00022801"/>
    </source>
</evidence>
<evidence type="ECO:0000256" key="12">
    <source>
        <dbReference type="ARBA" id="ARBA00022840"/>
    </source>
</evidence>
<evidence type="ECO:0000256" key="3">
    <source>
        <dbReference type="ARBA" id="ARBA00004496"/>
    </source>
</evidence>
<feature type="region of interest" description="Phosphoribosyl-AMP cyclohydrolase" evidence="15">
    <location>
        <begin position="1"/>
        <end position="135"/>
    </location>
</feature>
<keyword evidence="8 15" id="KW-0963">Cytoplasm</keyword>
<evidence type="ECO:0000256" key="7">
    <source>
        <dbReference type="ARBA" id="ARBA00008299"/>
    </source>
</evidence>
<evidence type="ECO:0000259" key="16">
    <source>
        <dbReference type="Pfam" id="PF01502"/>
    </source>
</evidence>
<protein>
    <recommendedName>
        <fullName evidence="15">Histidine biosynthesis bifunctional protein HisIE</fullName>
    </recommendedName>
    <domain>
        <recommendedName>
            <fullName evidence="15">Phosphoribosyl-AMP cyclohydrolase</fullName>
            <shortName evidence="15">PRA-CH</shortName>
            <ecNumber evidence="15">3.5.4.19</ecNumber>
        </recommendedName>
    </domain>
    <domain>
        <recommendedName>
            <fullName evidence="15">Phosphoribosyl-ATP pyrophosphatase</fullName>
            <shortName evidence="15">PRA-PH</shortName>
            <ecNumber evidence="15">3.6.1.31</ecNumber>
        </recommendedName>
    </domain>
</protein>
<keyword evidence="13 15" id="KW-0368">Histidine biosynthesis</keyword>
<dbReference type="EC" id="3.6.1.31" evidence="15"/>
<evidence type="ECO:0000256" key="5">
    <source>
        <dbReference type="ARBA" id="ARBA00005204"/>
    </source>
</evidence>
<keyword evidence="11 15" id="KW-0378">Hydrolase</keyword>
<dbReference type="Pfam" id="PF01502">
    <property type="entry name" value="PRA-CH"/>
    <property type="match status" value="1"/>
</dbReference>
<dbReference type="HAMAP" id="MF_01021">
    <property type="entry name" value="HisI"/>
    <property type="match status" value="1"/>
</dbReference>
<evidence type="ECO:0000256" key="14">
    <source>
        <dbReference type="ARBA" id="ARBA00023268"/>
    </source>
</evidence>
<evidence type="ECO:0000256" key="4">
    <source>
        <dbReference type="ARBA" id="ARBA00005169"/>
    </source>
</evidence>
<dbReference type="Proteomes" id="UP001575181">
    <property type="component" value="Unassembled WGS sequence"/>
</dbReference>
<keyword evidence="14 15" id="KW-0511">Multifunctional enzyme</keyword>
<keyword evidence="9 15" id="KW-0028">Amino-acid biosynthesis</keyword>
<dbReference type="PANTHER" id="PTHR42945">
    <property type="entry name" value="HISTIDINE BIOSYNTHESIS BIFUNCTIONAL PROTEIN"/>
    <property type="match status" value="1"/>
</dbReference>
<evidence type="ECO:0000256" key="6">
    <source>
        <dbReference type="ARBA" id="ARBA00007731"/>
    </source>
</evidence>
<organism evidence="17 18">
    <name type="scientific">Thiohalorhabdus methylotrophus</name>
    <dbReference type="NCBI Taxonomy" id="3242694"/>
    <lineage>
        <taxon>Bacteria</taxon>
        <taxon>Pseudomonadati</taxon>
        <taxon>Pseudomonadota</taxon>
        <taxon>Gammaproteobacteria</taxon>
        <taxon>Thiohalorhabdales</taxon>
        <taxon>Thiohalorhabdaceae</taxon>
        <taxon>Thiohalorhabdus</taxon>
    </lineage>
</organism>
<comment type="pathway">
    <text evidence="5 15">Amino-acid biosynthesis; L-histidine biosynthesis; L-histidine from 5-phospho-alpha-D-ribose 1-diphosphate: step 2/9.</text>
</comment>
<accession>A0ABV4TX13</accession>
<keyword evidence="10 15" id="KW-0547">Nucleotide-binding</keyword>
<comment type="subcellular location">
    <subcellularLocation>
        <location evidence="3 15">Cytoplasm</location>
    </subcellularLocation>
</comment>
<evidence type="ECO:0000313" key="18">
    <source>
        <dbReference type="Proteomes" id="UP001575181"/>
    </source>
</evidence>
<dbReference type="RefSeq" id="WP_373656651.1">
    <property type="nucleotide sequence ID" value="NZ_JBGUAW010000009.1"/>
</dbReference>
<dbReference type="HAMAP" id="MF_01019">
    <property type="entry name" value="HisIE"/>
    <property type="match status" value="1"/>
</dbReference>
<keyword evidence="18" id="KW-1185">Reference proteome</keyword>
<dbReference type="EMBL" id="JBGUAW010000009">
    <property type="protein sequence ID" value="MFA9461862.1"/>
    <property type="molecule type" value="Genomic_DNA"/>
</dbReference>
<comment type="catalytic activity">
    <reaction evidence="2 15">
        <text>1-(5-phospho-beta-D-ribosyl)-ATP + H2O = 1-(5-phospho-beta-D-ribosyl)-5'-AMP + diphosphate + H(+)</text>
        <dbReference type="Rhea" id="RHEA:22828"/>
        <dbReference type="ChEBI" id="CHEBI:15377"/>
        <dbReference type="ChEBI" id="CHEBI:15378"/>
        <dbReference type="ChEBI" id="CHEBI:33019"/>
        <dbReference type="ChEBI" id="CHEBI:59457"/>
        <dbReference type="ChEBI" id="CHEBI:73183"/>
        <dbReference type="EC" id="3.6.1.31"/>
    </reaction>
</comment>
<dbReference type="CDD" id="cd11534">
    <property type="entry name" value="NTP-PPase_HisIE_like"/>
    <property type="match status" value="1"/>
</dbReference>
<keyword evidence="12 15" id="KW-0067">ATP-binding</keyword>